<dbReference type="AlphaFoldDB" id="A0A1H6V0B7"/>
<name>A0A1H6V0B7_9ACTN</name>
<protein>
    <recommendedName>
        <fullName evidence="4">DUF4184 family protein</fullName>
    </recommendedName>
</protein>
<keyword evidence="1" id="KW-1133">Transmembrane helix</keyword>
<feature type="transmembrane region" description="Helical" evidence="1">
    <location>
        <begin position="58"/>
        <end position="84"/>
    </location>
</feature>
<reference evidence="3" key="1">
    <citation type="submission" date="2016-10" db="EMBL/GenBank/DDBJ databases">
        <authorList>
            <person name="Varghese N."/>
            <person name="Submissions S."/>
        </authorList>
    </citation>
    <scope>NUCLEOTIDE SEQUENCE [LARGE SCALE GENOMIC DNA]</scope>
    <source>
        <strain evidence="3">CGMCC 4.7038</strain>
    </source>
</reference>
<evidence type="ECO:0008006" key="4">
    <source>
        <dbReference type="Google" id="ProtNLM"/>
    </source>
</evidence>
<accession>A0A1H6V0B7</accession>
<feature type="transmembrane region" description="Helical" evidence="1">
    <location>
        <begin position="190"/>
        <end position="210"/>
    </location>
</feature>
<dbReference type="STRING" id="1144548.SAMN05443287_102418"/>
<keyword evidence="1" id="KW-0812">Transmembrane</keyword>
<dbReference type="EMBL" id="FNYV01000002">
    <property type="protein sequence ID" value="SEI96374.1"/>
    <property type="molecule type" value="Genomic_DNA"/>
</dbReference>
<sequence length="261" mass="28257">MPLTFPSHLAPVLALKVWRPRWFDGVALGTGAMAPDVAYLASGPSARSFADTHSWPALFWWCLPVALVYALVVRSGADSIVAHLPGDRWFGWRGHGSLGRRPDRWWITISSALVGAVSHLGWDWLTHTDEWLWMVFGVRWSSVTDIAWWTVSDLSSTVVGAVVAVMLAARVGRQGVAANEVAASHVRQPCLFWGVAATVAIAGLAVVPLLPGAAFLAVTVVRVLHVLALALLVGGLAVRFCRRRAGPLRRRHDTPTRPGSS</sequence>
<evidence type="ECO:0000256" key="1">
    <source>
        <dbReference type="SAM" id="Phobius"/>
    </source>
</evidence>
<proteinExistence type="predicted"/>
<gene>
    <name evidence="2" type="ORF">SAMN05443287_102418</name>
</gene>
<feature type="transmembrane region" description="Helical" evidence="1">
    <location>
        <begin position="216"/>
        <end position="241"/>
    </location>
</feature>
<organism evidence="2 3">
    <name type="scientific">Micromonospora phaseoli</name>
    <dbReference type="NCBI Taxonomy" id="1144548"/>
    <lineage>
        <taxon>Bacteria</taxon>
        <taxon>Bacillati</taxon>
        <taxon>Actinomycetota</taxon>
        <taxon>Actinomycetes</taxon>
        <taxon>Micromonosporales</taxon>
        <taxon>Micromonosporaceae</taxon>
        <taxon>Micromonospora</taxon>
    </lineage>
</organism>
<dbReference type="Proteomes" id="UP000198707">
    <property type="component" value="Unassembled WGS sequence"/>
</dbReference>
<dbReference type="Pfam" id="PF13803">
    <property type="entry name" value="DUF4184"/>
    <property type="match status" value="1"/>
</dbReference>
<evidence type="ECO:0000313" key="2">
    <source>
        <dbReference type="EMBL" id="SEI96374.1"/>
    </source>
</evidence>
<dbReference type="RefSeq" id="WP_170147747.1">
    <property type="nucleotide sequence ID" value="NZ_BOPI01000046.1"/>
</dbReference>
<feature type="transmembrane region" description="Helical" evidence="1">
    <location>
        <begin position="146"/>
        <end position="169"/>
    </location>
</feature>
<keyword evidence="1" id="KW-0472">Membrane</keyword>
<dbReference type="InterPro" id="IPR025238">
    <property type="entry name" value="DUF4184"/>
</dbReference>
<keyword evidence="3" id="KW-1185">Reference proteome</keyword>
<evidence type="ECO:0000313" key="3">
    <source>
        <dbReference type="Proteomes" id="UP000198707"/>
    </source>
</evidence>
<feature type="transmembrane region" description="Helical" evidence="1">
    <location>
        <begin position="105"/>
        <end position="126"/>
    </location>
</feature>